<sequence>MIKEFLDLSKILNHRDLVIEADEDGNRHAKTSVRIVKGLFLPHYFHPTTQYTFEFIRTRFPTINFHAAEEYQILNYVPGGHYAPHWDYFDLEDNYRVLGNRMITFMVILKTAKIGGGTIFPKMGITFQPKPGDAVIWFNQNPDDSKADDSLHGACPVLKGNKIGLTLWIRSKGQMFSYPCPIGNNKTFDMNMILKPKVENIPIRKYVFV</sequence>
<dbReference type="Proteomes" id="UP000887576">
    <property type="component" value="Unplaced"/>
</dbReference>
<organism evidence="1 2">
    <name type="scientific">Panagrolaimus sp. JU765</name>
    <dbReference type="NCBI Taxonomy" id="591449"/>
    <lineage>
        <taxon>Eukaryota</taxon>
        <taxon>Metazoa</taxon>
        <taxon>Ecdysozoa</taxon>
        <taxon>Nematoda</taxon>
        <taxon>Chromadorea</taxon>
        <taxon>Rhabditida</taxon>
        <taxon>Tylenchina</taxon>
        <taxon>Panagrolaimomorpha</taxon>
        <taxon>Panagrolaimoidea</taxon>
        <taxon>Panagrolaimidae</taxon>
        <taxon>Panagrolaimus</taxon>
    </lineage>
</organism>
<dbReference type="WBParaSite" id="JU765_v2.g4379.t1">
    <property type="protein sequence ID" value="JU765_v2.g4379.t1"/>
    <property type="gene ID" value="JU765_v2.g4379"/>
</dbReference>
<evidence type="ECO:0000313" key="1">
    <source>
        <dbReference type="Proteomes" id="UP000887576"/>
    </source>
</evidence>
<reference evidence="2" key="1">
    <citation type="submission" date="2022-11" db="UniProtKB">
        <authorList>
            <consortium name="WormBaseParasite"/>
        </authorList>
    </citation>
    <scope>IDENTIFICATION</scope>
</reference>
<evidence type="ECO:0000313" key="2">
    <source>
        <dbReference type="WBParaSite" id="JU765_v2.g4379.t1"/>
    </source>
</evidence>
<accession>A0AC34R8N8</accession>
<protein>
    <submittedName>
        <fullName evidence="2">Fe2OG dioxygenase domain-containing protein</fullName>
    </submittedName>
</protein>
<name>A0AC34R8N8_9BILA</name>
<proteinExistence type="predicted"/>